<keyword evidence="2" id="KW-1185">Reference proteome</keyword>
<dbReference type="Proteomes" id="UP000054776">
    <property type="component" value="Unassembled WGS sequence"/>
</dbReference>
<gene>
    <name evidence="1" type="ORF">T01_4748</name>
</gene>
<comment type="caution">
    <text evidence="1">The sequence shown here is derived from an EMBL/GenBank/DDBJ whole genome shotgun (WGS) entry which is preliminary data.</text>
</comment>
<accession>A0A0V1B9H2</accession>
<sequence length="122" mass="13835">MKVPQYLLKSVSTHCIRDSITPQLRRPVHRIPRHWNKFGYLQIRVTLGGIDVRLLKNVSEVLDRNVNSAELSTTEDDLLSSSLFISGSDISASGNTVSSWIILPLLVRRRYKSQSMTIADQK</sequence>
<proteinExistence type="predicted"/>
<organism evidence="1 2">
    <name type="scientific">Trichinella spiralis</name>
    <name type="common">Trichina worm</name>
    <dbReference type="NCBI Taxonomy" id="6334"/>
    <lineage>
        <taxon>Eukaryota</taxon>
        <taxon>Metazoa</taxon>
        <taxon>Ecdysozoa</taxon>
        <taxon>Nematoda</taxon>
        <taxon>Enoplea</taxon>
        <taxon>Dorylaimia</taxon>
        <taxon>Trichinellida</taxon>
        <taxon>Trichinellidae</taxon>
        <taxon>Trichinella</taxon>
    </lineage>
</organism>
<reference evidence="1 2" key="1">
    <citation type="submission" date="2015-01" db="EMBL/GenBank/DDBJ databases">
        <title>Evolution of Trichinella species and genotypes.</title>
        <authorList>
            <person name="Korhonen P.K."/>
            <person name="Edoardo P."/>
            <person name="Giuseppe L.R."/>
            <person name="Gasser R.B."/>
        </authorList>
    </citation>
    <scope>NUCLEOTIDE SEQUENCE [LARGE SCALE GENOMIC DNA]</scope>
    <source>
        <strain evidence="1">ISS3</strain>
    </source>
</reference>
<dbReference type="AlphaFoldDB" id="A0A0V1B9H2"/>
<dbReference type="EMBL" id="JYDH01000079">
    <property type="protein sequence ID" value="KRY33602.1"/>
    <property type="molecule type" value="Genomic_DNA"/>
</dbReference>
<protein>
    <submittedName>
        <fullName evidence="1">Uncharacterized protein</fullName>
    </submittedName>
</protein>
<evidence type="ECO:0000313" key="2">
    <source>
        <dbReference type="Proteomes" id="UP000054776"/>
    </source>
</evidence>
<evidence type="ECO:0000313" key="1">
    <source>
        <dbReference type="EMBL" id="KRY33602.1"/>
    </source>
</evidence>
<name>A0A0V1B9H2_TRISP</name>
<dbReference type="InParanoid" id="A0A0V1B9H2"/>